<reference evidence="2 3" key="1">
    <citation type="submission" date="2020-08" db="EMBL/GenBank/DDBJ databases">
        <title>Genomic Encyclopedia of Archaeal and Bacterial Type Strains, Phase II (KMG-II): from individual species to whole genera.</title>
        <authorList>
            <person name="Goeker M."/>
        </authorList>
    </citation>
    <scope>NUCLEOTIDE SEQUENCE [LARGE SCALE GENOMIC DNA]</scope>
    <source>
        <strain evidence="2 3">DSM 43850</strain>
    </source>
</reference>
<evidence type="ECO:0000313" key="2">
    <source>
        <dbReference type="EMBL" id="MBA8923809.1"/>
    </source>
</evidence>
<feature type="coiled-coil region" evidence="1">
    <location>
        <begin position="11"/>
        <end position="45"/>
    </location>
</feature>
<sequence length="114" mass="12657">MDGSPIEANASRDANHRLDRLEETIAQAEADVDALMRQIAEDALRAEALRLPPSSDRAGSSAPARLSRLADRLGRARAARDKLYQRALPPPSDLRAKVEAFERMVARAERRLAW</sequence>
<gene>
    <name evidence="2" type="ORF">BC739_001006</name>
</gene>
<evidence type="ECO:0000313" key="3">
    <source>
        <dbReference type="Proteomes" id="UP000517916"/>
    </source>
</evidence>
<name>A0ABR6BAA8_9PSEU</name>
<keyword evidence="3" id="KW-1185">Reference proteome</keyword>
<keyword evidence="1" id="KW-0175">Coiled coil</keyword>
<evidence type="ECO:0000256" key="1">
    <source>
        <dbReference type="SAM" id="Coils"/>
    </source>
</evidence>
<organism evidence="2 3">
    <name type="scientific">Kutzneria viridogrisea</name>
    <dbReference type="NCBI Taxonomy" id="47990"/>
    <lineage>
        <taxon>Bacteria</taxon>
        <taxon>Bacillati</taxon>
        <taxon>Actinomycetota</taxon>
        <taxon>Actinomycetes</taxon>
        <taxon>Pseudonocardiales</taxon>
        <taxon>Pseudonocardiaceae</taxon>
        <taxon>Kutzneria</taxon>
    </lineage>
</organism>
<dbReference type="RefSeq" id="WP_182836385.1">
    <property type="nucleotide sequence ID" value="NZ_BAAABQ010000065.1"/>
</dbReference>
<dbReference type="EMBL" id="JACJID010000001">
    <property type="protein sequence ID" value="MBA8923809.1"/>
    <property type="molecule type" value="Genomic_DNA"/>
</dbReference>
<dbReference type="Proteomes" id="UP000517916">
    <property type="component" value="Unassembled WGS sequence"/>
</dbReference>
<accession>A0ABR6BAA8</accession>
<comment type="caution">
    <text evidence="2">The sequence shown here is derived from an EMBL/GenBank/DDBJ whole genome shotgun (WGS) entry which is preliminary data.</text>
</comment>
<proteinExistence type="predicted"/>
<protein>
    <submittedName>
        <fullName evidence="2">Uncharacterized protein YceH (UPF0502 family)</fullName>
    </submittedName>
</protein>